<keyword evidence="2" id="KW-0004">4Fe-4S</keyword>
<feature type="domain" description="4Fe-4S ferredoxin-type" evidence="8">
    <location>
        <begin position="170"/>
        <end position="204"/>
    </location>
</feature>
<feature type="region of interest" description="Disordered" evidence="6">
    <location>
        <begin position="1"/>
        <end position="20"/>
    </location>
</feature>
<dbReference type="PROSITE" id="PS51379">
    <property type="entry name" value="4FE4S_FER_2"/>
    <property type="match status" value="3"/>
</dbReference>
<comment type="cofactor">
    <cofactor evidence="1">
        <name>[4Fe-4S] cluster</name>
        <dbReference type="ChEBI" id="CHEBI:49883"/>
    </cofactor>
</comment>
<evidence type="ECO:0000256" key="7">
    <source>
        <dbReference type="SAM" id="Phobius"/>
    </source>
</evidence>
<dbReference type="InterPro" id="IPR017900">
    <property type="entry name" value="4Fe4S_Fe_S_CS"/>
</dbReference>
<evidence type="ECO:0000259" key="8">
    <source>
        <dbReference type="PROSITE" id="PS51379"/>
    </source>
</evidence>
<feature type="compositionally biased region" description="Low complexity" evidence="6">
    <location>
        <begin position="9"/>
        <end position="20"/>
    </location>
</feature>
<dbReference type="SUPFAM" id="SSF54862">
    <property type="entry name" value="4Fe-4S ferredoxins"/>
    <property type="match status" value="1"/>
</dbReference>
<dbReference type="Pfam" id="PF13187">
    <property type="entry name" value="Fer4_9"/>
    <property type="match status" value="1"/>
</dbReference>
<evidence type="ECO:0000256" key="5">
    <source>
        <dbReference type="ARBA" id="ARBA00023014"/>
    </source>
</evidence>
<reference evidence="9 10" key="1">
    <citation type="journal article" date="2019" name="Microbiol. Resour. Announc.">
        <title>Draft Genome Sequences of Type Strains of Gordonibacter faecihominis, Paraeggerthella hongkongensis, Parvibacter caecicola,Slackia equolifaciens, Slackia faecicanis, and Slackia isoflavoniconvertens.</title>
        <authorList>
            <person name="Danylec N."/>
            <person name="Stoll D.A."/>
            <person name="Dotsch A."/>
            <person name="Huch M."/>
        </authorList>
    </citation>
    <scope>NUCLEOTIDE SEQUENCE [LARGE SCALE GENOMIC DNA]</scope>
    <source>
        <strain evidence="9 10">DSM 18785</strain>
    </source>
</reference>
<evidence type="ECO:0000256" key="1">
    <source>
        <dbReference type="ARBA" id="ARBA00001966"/>
    </source>
</evidence>
<dbReference type="Pfam" id="PF12838">
    <property type="entry name" value="Fer4_7"/>
    <property type="match status" value="1"/>
</dbReference>
<dbReference type="CDD" id="cd16373">
    <property type="entry name" value="DMSOR_beta_like"/>
    <property type="match status" value="1"/>
</dbReference>
<protein>
    <submittedName>
        <fullName evidence="9">4Fe-4S ferredoxin</fullName>
    </submittedName>
</protein>
<evidence type="ECO:0000256" key="4">
    <source>
        <dbReference type="ARBA" id="ARBA00023004"/>
    </source>
</evidence>
<dbReference type="RefSeq" id="WP_117284235.1">
    <property type="nucleotide sequence ID" value="NZ_JAMTCE010000001.1"/>
</dbReference>
<dbReference type="EMBL" id="QICA01000001">
    <property type="protein sequence ID" value="RNL40136.1"/>
    <property type="molecule type" value="Genomic_DNA"/>
</dbReference>
<dbReference type="GO" id="GO:0046872">
    <property type="term" value="F:metal ion binding"/>
    <property type="evidence" value="ECO:0007669"/>
    <property type="project" value="UniProtKB-KW"/>
</dbReference>
<dbReference type="Gene3D" id="3.30.70.20">
    <property type="match status" value="2"/>
</dbReference>
<dbReference type="PROSITE" id="PS00198">
    <property type="entry name" value="4FE4S_FER_1"/>
    <property type="match status" value="1"/>
</dbReference>
<comment type="caution">
    <text evidence="9">The sequence shown here is derived from an EMBL/GenBank/DDBJ whole genome shotgun (WGS) entry which is preliminary data.</text>
</comment>
<evidence type="ECO:0000313" key="9">
    <source>
        <dbReference type="EMBL" id="RNL40136.1"/>
    </source>
</evidence>
<evidence type="ECO:0000256" key="3">
    <source>
        <dbReference type="ARBA" id="ARBA00022723"/>
    </source>
</evidence>
<keyword evidence="10" id="KW-1185">Reference proteome</keyword>
<feature type="domain" description="4Fe-4S ferredoxin-type" evidence="8">
    <location>
        <begin position="209"/>
        <end position="241"/>
    </location>
</feature>
<feature type="transmembrane region" description="Helical" evidence="7">
    <location>
        <begin position="45"/>
        <end position="65"/>
    </location>
</feature>
<keyword evidence="3" id="KW-0479">Metal-binding</keyword>
<accession>A0A3N0B0J9</accession>
<keyword evidence="7" id="KW-0472">Membrane</keyword>
<dbReference type="InterPro" id="IPR050157">
    <property type="entry name" value="PSI_iron-sulfur_center"/>
</dbReference>
<keyword evidence="7" id="KW-1133">Transmembrane helix</keyword>
<feature type="domain" description="4Fe-4S ferredoxin-type" evidence="8">
    <location>
        <begin position="76"/>
        <end position="106"/>
    </location>
</feature>
<keyword evidence="7" id="KW-0812">Transmembrane</keyword>
<evidence type="ECO:0000256" key="6">
    <source>
        <dbReference type="SAM" id="MobiDB-lite"/>
    </source>
</evidence>
<sequence length="250" mass="26014">MTEEKKEAPTSASAGAAGAQVAPTLESVDAAEAKRAPRGGITRRGLFIGVGSTVALLGLGGLRYAGHNPLNRPPGGTDEAHLVSGCIRCERCYEACPRQAIVPAKIEDGLLGMRSPMLDFNTGNYCDFCYEENGGNPLCVAVCPTAALELPATYTVGNPETGETGDIIIGTAEIDPRTCLAYRMTGCRDCYDACNYGAIELKDEGGANPIPYVVEDKCNGCGACQAACLSLSSGSIKSSERAIVVRPVEA</sequence>
<dbReference type="PANTHER" id="PTHR24960">
    <property type="entry name" value="PHOTOSYSTEM I IRON-SULFUR CENTER-RELATED"/>
    <property type="match status" value="1"/>
</dbReference>
<dbReference type="GO" id="GO:0051539">
    <property type="term" value="F:4 iron, 4 sulfur cluster binding"/>
    <property type="evidence" value="ECO:0007669"/>
    <property type="project" value="UniProtKB-KW"/>
</dbReference>
<dbReference type="Proteomes" id="UP000278327">
    <property type="component" value="Unassembled WGS sequence"/>
</dbReference>
<keyword evidence="4" id="KW-0408">Iron</keyword>
<dbReference type="PANTHER" id="PTHR24960:SF79">
    <property type="entry name" value="PHOTOSYSTEM I IRON-SULFUR CENTER"/>
    <property type="match status" value="1"/>
</dbReference>
<name>A0A3N0B0J9_9ACTN</name>
<evidence type="ECO:0000313" key="10">
    <source>
        <dbReference type="Proteomes" id="UP000278327"/>
    </source>
</evidence>
<dbReference type="AlphaFoldDB" id="A0A3N0B0J9"/>
<organism evidence="9 10">
    <name type="scientific">Adlercreutzia equolifaciens subsp. celatus DSM 18785</name>
    <dbReference type="NCBI Taxonomy" id="1121021"/>
    <lineage>
        <taxon>Bacteria</taxon>
        <taxon>Bacillati</taxon>
        <taxon>Actinomycetota</taxon>
        <taxon>Coriobacteriia</taxon>
        <taxon>Eggerthellales</taxon>
        <taxon>Eggerthellaceae</taxon>
        <taxon>Adlercreutzia</taxon>
    </lineage>
</organism>
<gene>
    <name evidence="9" type="ORF">DMP10_00840</name>
</gene>
<proteinExistence type="predicted"/>
<keyword evidence="5" id="KW-0411">Iron-sulfur</keyword>
<dbReference type="InterPro" id="IPR017896">
    <property type="entry name" value="4Fe4S_Fe-S-bd"/>
</dbReference>
<evidence type="ECO:0000256" key="2">
    <source>
        <dbReference type="ARBA" id="ARBA00022485"/>
    </source>
</evidence>